<feature type="non-terminal residue" evidence="10">
    <location>
        <position position="282"/>
    </location>
</feature>
<keyword evidence="2" id="KW-0813">Transport</keyword>
<feature type="compositionally biased region" description="Polar residues" evidence="7">
    <location>
        <begin position="148"/>
        <end position="163"/>
    </location>
</feature>
<dbReference type="Gene3D" id="3.40.50.300">
    <property type="entry name" value="P-loop containing nucleotide triphosphate hydrolases"/>
    <property type="match status" value="1"/>
</dbReference>
<comment type="subcellular location">
    <subcellularLocation>
        <location evidence="1">Membrane</location>
        <topology evidence="1">Multi-pass membrane protein</topology>
    </subcellularLocation>
</comment>
<dbReference type="AlphaFoldDB" id="A0AA38LBD6"/>
<gene>
    <name evidence="10" type="ORF">KI387_023034</name>
</gene>
<dbReference type="Gene3D" id="1.20.1560.10">
    <property type="entry name" value="ABC transporter type 1, transmembrane domain"/>
    <property type="match status" value="1"/>
</dbReference>
<keyword evidence="6 8" id="KW-0472">Membrane</keyword>
<keyword evidence="11" id="KW-1185">Reference proteome</keyword>
<feature type="region of interest" description="Disordered" evidence="7">
    <location>
        <begin position="1"/>
        <end position="26"/>
    </location>
</feature>
<keyword evidence="5 8" id="KW-1133">Transmembrane helix</keyword>
<dbReference type="GO" id="GO:0015421">
    <property type="term" value="F:ABC-type oligopeptide transporter activity"/>
    <property type="evidence" value="ECO:0007669"/>
    <property type="project" value="TreeGrafter"/>
</dbReference>
<feature type="transmembrane region" description="Helical" evidence="8">
    <location>
        <begin position="242"/>
        <end position="264"/>
    </location>
</feature>
<feature type="domain" description="ABC transmembrane type-1" evidence="9">
    <location>
        <begin position="203"/>
        <end position="282"/>
    </location>
</feature>
<proteinExistence type="predicted"/>
<dbReference type="InterPro" id="IPR003439">
    <property type="entry name" value="ABC_transporter-like_ATP-bd"/>
</dbReference>
<evidence type="ECO:0000259" key="9">
    <source>
        <dbReference type="PROSITE" id="PS50929"/>
    </source>
</evidence>
<dbReference type="InterPro" id="IPR039421">
    <property type="entry name" value="Type_1_exporter"/>
</dbReference>
<evidence type="ECO:0000256" key="3">
    <source>
        <dbReference type="ARBA" id="ARBA00022692"/>
    </source>
</evidence>
<evidence type="ECO:0000313" key="10">
    <source>
        <dbReference type="EMBL" id="KAH9314407.1"/>
    </source>
</evidence>
<evidence type="ECO:0000256" key="2">
    <source>
        <dbReference type="ARBA" id="ARBA00022448"/>
    </source>
</evidence>
<dbReference type="InterPro" id="IPR036640">
    <property type="entry name" value="ABC1_TM_sf"/>
</dbReference>
<protein>
    <recommendedName>
        <fullName evidence="9">ABC transmembrane type-1 domain-containing protein</fullName>
    </recommendedName>
</protein>
<keyword evidence="4" id="KW-0677">Repeat</keyword>
<dbReference type="PROSITE" id="PS50929">
    <property type="entry name" value="ABC_TM1F"/>
    <property type="match status" value="1"/>
</dbReference>
<comment type="caution">
    <text evidence="10">The sequence shown here is derived from an EMBL/GenBank/DDBJ whole genome shotgun (WGS) entry which is preliminary data.</text>
</comment>
<reference evidence="10 11" key="1">
    <citation type="journal article" date="2021" name="Nat. Plants">
        <title>The Taxus genome provides insights into paclitaxel biosynthesis.</title>
        <authorList>
            <person name="Xiong X."/>
            <person name="Gou J."/>
            <person name="Liao Q."/>
            <person name="Li Y."/>
            <person name="Zhou Q."/>
            <person name="Bi G."/>
            <person name="Li C."/>
            <person name="Du R."/>
            <person name="Wang X."/>
            <person name="Sun T."/>
            <person name="Guo L."/>
            <person name="Liang H."/>
            <person name="Lu P."/>
            <person name="Wu Y."/>
            <person name="Zhang Z."/>
            <person name="Ro D.K."/>
            <person name="Shang Y."/>
            <person name="Huang S."/>
            <person name="Yan J."/>
        </authorList>
    </citation>
    <scope>NUCLEOTIDE SEQUENCE [LARGE SCALE GENOMIC DNA]</scope>
    <source>
        <strain evidence="10">Ta-2019</strain>
    </source>
</reference>
<dbReference type="GO" id="GO:0005524">
    <property type="term" value="F:ATP binding"/>
    <property type="evidence" value="ECO:0007669"/>
    <property type="project" value="InterPro"/>
</dbReference>
<dbReference type="Pfam" id="PF00005">
    <property type="entry name" value="ABC_tran"/>
    <property type="match status" value="1"/>
</dbReference>
<dbReference type="PANTHER" id="PTHR43394">
    <property type="entry name" value="ATP-DEPENDENT PERMEASE MDL1, MITOCHONDRIAL"/>
    <property type="match status" value="1"/>
</dbReference>
<evidence type="ECO:0000256" key="4">
    <source>
        <dbReference type="ARBA" id="ARBA00022737"/>
    </source>
</evidence>
<name>A0AA38LBD6_TAXCH</name>
<feature type="region of interest" description="Disordered" evidence="7">
    <location>
        <begin position="147"/>
        <end position="179"/>
    </location>
</feature>
<organism evidence="10 11">
    <name type="scientific">Taxus chinensis</name>
    <name type="common">Chinese yew</name>
    <name type="synonym">Taxus wallichiana var. chinensis</name>
    <dbReference type="NCBI Taxonomy" id="29808"/>
    <lineage>
        <taxon>Eukaryota</taxon>
        <taxon>Viridiplantae</taxon>
        <taxon>Streptophyta</taxon>
        <taxon>Embryophyta</taxon>
        <taxon>Tracheophyta</taxon>
        <taxon>Spermatophyta</taxon>
        <taxon>Pinopsida</taxon>
        <taxon>Pinidae</taxon>
        <taxon>Conifers II</taxon>
        <taxon>Cupressales</taxon>
        <taxon>Taxaceae</taxon>
        <taxon>Taxus</taxon>
    </lineage>
</organism>
<feature type="compositionally biased region" description="Polar residues" evidence="7">
    <location>
        <begin position="1"/>
        <end position="21"/>
    </location>
</feature>
<feature type="compositionally biased region" description="Basic and acidic residues" evidence="7">
    <location>
        <begin position="167"/>
        <end position="179"/>
    </location>
</feature>
<evidence type="ECO:0000256" key="7">
    <source>
        <dbReference type="SAM" id="MobiDB-lite"/>
    </source>
</evidence>
<dbReference type="InterPro" id="IPR011527">
    <property type="entry name" value="ABC1_TM_dom"/>
</dbReference>
<dbReference type="Proteomes" id="UP000824469">
    <property type="component" value="Unassembled WGS sequence"/>
</dbReference>
<dbReference type="EMBL" id="JAHRHJ020000005">
    <property type="protein sequence ID" value="KAH9314407.1"/>
    <property type="molecule type" value="Genomic_DNA"/>
</dbReference>
<dbReference type="PANTHER" id="PTHR43394:SF11">
    <property type="entry name" value="ATP-BINDING CASSETTE TRANSPORTER"/>
    <property type="match status" value="1"/>
</dbReference>
<dbReference type="SUPFAM" id="SSF90123">
    <property type="entry name" value="ABC transporter transmembrane region"/>
    <property type="match status" value="1"/>
</dbReference>
<evidence type="ECO:0000256" key="8">
    <source>
        <dbReference type="SAM" id="Phobius"/>
    </source>
</evidence>
<evidence type="ECO:0000256" key="6">
    <source>
        <dbReference type="ARBA" id="ARBA00023136"/>
    </source>
</evidence>
<evidence type="ECO:0000256" key="5">
    <source>
        <dbReference type="ARBA" id="ARBA00022989"/>
    </source>
</evidence>
<dbReference type="GO" id="GO:0016887">
    <property type="term" value="F:ATP hydrolysis activity"/>
    <property type="evidence" value="ECO:0007669"/>
    <property type="project" value="InterPro"/>
</dbReference>
<keyword evidence="3 8" id="KW-0812">Transmembrane</keyword>
<feature type="transmembrane region" description="Helical" evidence="8">
    <location>
        <begin position="199"/>
        <end position="221"/>
    </location>
</feature>
<evidence type="ECO:0000313" key="11">
    <source>
        <dbReference type="Proteomes" id="UP000824469"/>
    </source>
</evidence>
<sequence>MQLNIISTNNTKLSRRSSTTGERGVQLSGGQKQRVAIARAMLKNPKILLLDEATSALDSSSEHIVQEALDLLMMGRSTIVIAHRLSTIRNVNTISVIQEGRIVEMGSHRELITKGKAGAYASMVRLQEIAKVEDGLMTIPEEDEPRISISNSVKGSGRPSNMDSEADINKDLAPDEMDRQSQGSNFYRLWKISLSEWKYAIPGFTGSVLAGFLVPIFSIMISQILRCYYYSDYGLMQRRITMYALIFSGAGLAAFGIHILQHYFLGVIGENLTKWARLQMFQ</sequence>
<accession>A0AA38LBD6</accession>
<dbReference type="SUPFAM" id="SSF52540">
    <property type="entry name" value="P-loop containing nucleoside triphosphate hydrolases"/>
    <property type="match status" value="1"/>
</dbReference>
<evidence type="ECO:0000256" key="1">
    <source>
        <dbReference type="ARBA" id="ARBA00004141"/>
    </source>
</evidence>
<dbReference type="InterPro" id="IPR027417">
    <property type="entry name" value="P-loop_NTPase"/>
</dbReference>
<dbReference type="GO" id="GO:0005743">
    <property type="term" value="C:mitochondrial inner membrane"/>
    <property type="evidence" value="ECO:0007669"/>
    <property type="project" value="TreeGrafter"/>
</dbReference>
<dbReference type="GO" id="GO:0090374">
    <property type="term" value="P:oligopeptide export from mitochondrion"/>
    <property type="evidence" value="ECO:0007669"/>
    <property type="project" value="TreeGrafter"/>
</dbReference>